<dbReference type="SUPFAM" id="SSF161098">
    <property type="entry name" value="MetI-like"/>
    <property type="match status" value="1"/>
</dbReference>
<feature type="domain" description="ABC transmembrane type-1" evidence="8">
    <location>
        <begin position="75"/>
        <end position="286"/>
    </location>
</feature>
<name>A0A8J3IN51_9CHLR</name>
<dbReference type="EMBL" id="BNJK01000002">
    <property type="protein sequence ID" value="GHO97616.1"/>
    <property type="molecule type" value="Genomic_DNA"/>
</dbReference>
<evidence type="ECO:0000256" key="6">
    <source>
        <dbReference type="ARBA" id="ARBA00023136"/>
    </source>
</evidence>
<dbReference type="RefSeq" id="WP_220208399.1">
    <property type="nucleotide sequence ID" value="NZ_BNJK01000002.1"/>
</dbReference>
<dbReference type="GO" id="GO:0055085">
    <property type="term" value="P:transmembrane transport"/>
    <property type="evidence" value="ECO:0007669"/>
    <property type="project" value="InterPro"/>
</dbReference>
<feature type="transmembrane region" description="Helical" evidence="7">
    <location>
        <begin position="205"/>
        <end position="230"/>
    </location>
</feature>
<evidence type="ECO:0000256" key="5">
    <source>
        <dbReference type="ARBA" id="ARBA00022989"/>
    </source>
</evidence>
<evidence type="ECO:0000256" key="4">
    <source>
        <dbReference type="ARBA" id="ARBA00022692"/>
    </source>
</evidence>
<dbReference type="Pfam" id="PF00528">
    <property type="entry name" value="BPD_transp_1"/>
    <property type="match status" value="1"/>
</dbReference>
<sequence length="300" mass="33437">MIARQKLSKKERKNLIKGLLFISPWIIGFLVFSVYPTVYSIGLSFVRYSGFLPPVWLGLQNYQRLISDDLFWQSLYNTLYYAAFAVPIGIVVAIVLALAMNRNVKEVGIYRAAVYMPSIIPPFALALTYIVLINPQYGLFTYLLSFLGVPQTNYLSDPNSAKLVIVSLAQYGAGGTALIFLAGIRSIPQTLYDAARIDGANRLQCFFRITLPLLSPVILFALITGLTGAMQVFDPAFIITGGGPNNGTLFYIFYLYRTAFLYAQLGYASALAFVLFIIGLLLALLIYRLSQRYVNYELVS</sequence>
<dbReference type="InterPro" id="IPR051393">
    <property type="entry name" value="ABC_transporter_permease"/>
</dbReference>
<dbReference type="CDD" id="cd06261">
    <property type="entry name" value="TM_PBP2"/>
    <property type="match status" value="1"/>
</dbReference>
<evidence type="ECO:0000313" key="9">
    <source>
        <dbReference type="EMBL" id="GHO97616.1"/>
    </source>
</evidence>
<protein>
    <submittedName>
        <fullName evidence="9">Sugar ABC transporter permease</fullName>
    </submittedName>
</protein>
<evidence type="ECO:0000256" key="2">
    <source>
        <dbReference type="ARBA" id="ARBA00022448"/>
    </source>
</evidence>
<dbReference type="InterPro" id="IPR000515">
    <property type="entry name" value="MetI-like"/>
</dbReference>
<feature type="transmembrane region" description="Helical" evidence="7">
    <location>
        <begin position="163"/>
        <end position="184"/>
    </location>
</feature>
<reference evidence="9" key="1">
    <citation type="submission" date="2020-10" db="EMBL/GenBank/DDBJ databases">
        <title>Taxonomic study of unclassified bacteria belonging to the class Ktedonobacteria.</title>
        <authorList>
            <person name="Yabe S."/>
            <person name="Wang C.M."/>
            <person name="Zheng Y."/>
            <person name="Sakai Y."/>
            <person name="Cavaletti L."/>
            <person name="Monciardini P."/>
            <person name="Donadio S."/>
        </authorList>
    </citation>
    <scope>NUCLEOTIDE SEQUENCE</scope>
    <source>
        <strain evidence="9">ID150040</strain>
    </source>
</reference>
<dbReference type="Gene3D" id="1.10.3720.10">
    <property type="entry name" value="MetI-like"/>
    <property type="match status" value="1"/>
</dbReference>
<keyword evidence="6 7" id="KW-0472">Membrane</keyword>
<evidence type="ECO:0000313" key="10">
    <source>
        <dbReference type="Proteomes" id="UP000597444"/>
    </source>
</evidence>
<comment type="subcellular location">
    <subcellularLocation>
        <location evidence="1 7">Cell membrane</location>
        <topology evidence="1 7">Multi-pass membrane protein</topology>
    </subcellularLocation>
</comment>
<dbReference type="PROSITE" id="PS50928">
    <property type="entry name" value="ABC_TM1"/>
    <property type="match status" value="1"/>
</dbReference>
<feature type="transmembrane region" description="Helical" evidence="7">
    <location>
        <begin position="112"/>
        <end position="133"/>
    </location>
</feature>
<evidence type="ECO:0000256" key="1">
    <source>
        <dbReference type="ARBA" id="ARBA00004651"/>
    </source>
</evidence>
<comment type="similarity">
    <text evidence="7">Belongs to the binding-protein-dependent transport system permease family.</text>
</comment>
<comment type="caution">
    <text evidence="9">The sequence shown here is derived from an EMBL/GenBank/DDBJ whole genome shotgun (WGS) entry which is preliminary data.</text>
</comment>
<dbReference type="InterPro" id="IPR035906">
    <property type="entry name" value="MetI-like_sf"/>
</dbReference>
<feature type="transmembrane region" description="Helical" evidence="7">
    <location>
        <begin position="268"/>
        <end position="290"/>
    </location>
</feature>
<keyword evidence="2 7" id="KW-0813">Transport</keyword>
<organism evidence="9 10">
    <name type="scientific">Reticulibacter mediterranei</name>
    <dbReference type="NCBI Taxonomy" id="2778369"/>
    <lineage>
        <taxon>Bacteria</taxon>
        <taxon>Bacillati</taxon>
        <taxon>Chloroflexota</taxon>
        <taxon>Ktedonobacteria</taxon>
        <taxon>Ktedonobacterales</taxon>
        <taxon>Reticulibacteraceae</taxon>
        <taxon>Reticulibacter</taxon>
    </lineage>
</organism>
<dbReference type="PANTHER" id="PTHR30193:SF1">
    <property type="entry name" value="ABC TRANSPORTER PERMEASE PROTEIN YESP-RELATED"/>
    <property type="match status" value="1"/>
</dbReference>
<feature type="transmembrane region" description="Helical" evidence="7">
    <location>
        <begin position="21"/>
        <end position="46"/>
    </location>
</feature>
<dbReference type="Proteomes" id="UP000597444">
    <property type="component" value="Unassembled WGS sequence"/>
</dbReference>
<evidence type="ECO:0000259" key="8">
    <source>
        <dbReference type="PROSITE" id="PS50928"/>
    </source>
</evidence>
<evidence type="ECO:0000256" key="3">
    <source>
        <dbReference type="ARBA" id="ARBA00022475"/>
    </source>
</evidence>
<feature type="transmembrane region" description="Helical" evidence="7">
    <location>
        <begin position="79"/>
        <end position="100"/>
    </location>
</feature>
<dbReference type="GO" id="GO:0005886">
    <property type="term" value="C:plasma membrane"/>
    <property type="evidence" value="ECO:0007669"/>
    <property type="project" value="UniProtKB-SubCell"/>
</dbReference>
<keyword evidence="5 7" id="KW-1133">Transmembrane helix</keyword>
<feature type="transmembrane region" description="Helical" evidence="7">
    <location>
        <begin position="236"/>
        <end position="256"/>
    </location>
</feature>
<accession>A0A8J3IN51</accession>
<dbReference type="PANTHER" id="PTHR30193">
    <property type="entry name" value="ABC TRANSPORTER PERMEASE PROTEIN"/>
    <property type="match status" value="1"/>
</dbReference>
<dbReference type="AlphaFoldDB" id="A0A8J3IN51"/>
<keyword evidence="3" id="KW-1003">Cell membrane</keyword>
<gene>
    <name evidence="9" type="ORF">KSF_076640</name>
</gene>
<evidence type="ECO:0000256" key="7">
    <source>
        <dbReference type="RuleBase" id="RU363032"/>
    </source>
</evidence>
<keyword evidence="10" id="KW-1185">Reference proteome</keyword>
<keyword evidence="4 7" id="KW-0812">Transmembrane</keyword>
<proteinExistence type="inferred from homology"/>